<accession>A0A367ZQS8</accession>
<sequence>MAVPIVLIFAAVLSLLATFILRSNTQNFRQNQTSYNQLQATFAARAGMEHALLKVKYLHRELFDAACLAQGRNPLFDFSRPLDLATNPGPKYCIWAGDATPNAYGFISQADLAARLSSTRTPPNRWLDVFRADLTSRDTVMVMSPLPAQIRDRMREPFTGQYETTAIEVLAQHTEENATQKRVTNQVVVKVTVAATVNFPRVYGGQQDTFTEEFSRTVRVARDRPL</sequence>
<dbReference type="AlphaFoldDB" id="A0A367ZQS8"/>
<gene>
    <name evidence="1" type="ORF">OZSIB_3379</name>
</gene>
<dbReference type="Proteomes" id="UP000252355">
    <property type="component" value="Unassembled WGS sequence"/>
</dbReference>
<evidence type="ECO:0000313" key="2">
    <source>
        <dbReference type="Proteomes" id="UP000252355"/>
    </source>
</evidence>
<reference evidence="1 2" key="1">
    <citation type="submission" date="2018-05" db="EMBL/GenBank/DDBJ databases">
        <title>A metagenomic window into the 2 km-deep terrestrial subsurface aquifer revealed taxonomically and functionally diverse microbial community comprising novel uncultured bacterial lineages.</title>
        <authorList>
            <person name="Kadnikov V.V."/>
            <person name="Mardanov A.V."/>
            <person name="Beletsky A.V."/>
            <person name="Banks D."/>
            <person name="Pimenov N.V."/>
            <person name="Frank Y.A."/>
            <person name="Karnachuk O.V."/>
            <person name="Ravin N.V."/>
        </authorList>
    </citation>
    <scope>NUCLEOTIDE SEQUENCE [LARGE SCALE GENOMIC DNA]</scope>
    <source>
        <strain evidence="1">BY5</strain>
    </source>
</reference>
<dbReference type="EMBL" id="QOQW01000007">
    <property type="protein sequence ID" value="RCK80197.1"/>
    <property type="molecule type" value="Genomic_DNA"/>
</dbReference>
<protein>
    <submittedName>
        <fullName evidence="1">Uncharacterized protein</fullName>
    </submittedName>
</protein>
<comment type="caution">
    <text evidence="1">The sequence shown here is derived from an EMBL/GenBank/DDBJ whole genome shotgun (WGS) entry which is preliminary data.</text>
</comment>
<name>A0A367ZQS8_9BACT</name>
<evidence type="ECO:0000313" key="1">
    <source>
        <dbReference type="EMBL" id="RCK80197.1"/>
    </source>
</evidence>
<proteinExistence type="predicted"/>
<organism evidence="1 2">
    <name type="scientific">Candidatus Ozemobacter sibiricus</name>
    <dbReference type="NCBI Taxonomy" id="2268124"/>
    <lineage>
        <taxon>Bacteria</taxon>
        <taxon>Candidatus Ozemobacteria</taxon>
        <taxon>Candidatus Ozemobacterales</taxon>
        <taxon>Candidatus Ozemobacteraceae</taxon>
        <taxon>Candidatus Ozemobacter</taxon>
    </lineage>
</organism>